<reference evidence="4" key="1">
    <citation type="journal article" date="2011" name="Nature">
        <title>Genome sequence and analysis of the tuber crop potato.</title>
        <authorList>
            <consortium name="The Potato Genome Sequencing Consortium"/>
        </authorList>
    </citation>
    <scope>NUCLEOTIDE SEQUENCE [LARGE SCALE GENOMIC DNA]</scope>
    <source>
        <strain evidence="4">cv. DM1-3 516 R44</strain>
    </source>
</reference>
<dbReference type="InterPro" id="IPR002528">
    <property type="entry name" value="MATE_fam"/>
</dbReference>
<evidence type="ECO:0000313" key="4">
    <source>
        <dbReference type="Proteomes" id="UP000011115"/>
    </source>
</evidence>
<dbReference type="STRING" id="4113.M1D5R4"/>
<dbReference type="Pfam" id="PF01554">
    <property type="entry name" value="MatE"/>
    <property type="match status" value="1"/>
</dbReference>
<feature type="transmembrane region" description="Helical" evidence="2">
    <location>
        <begin position="72"/>
        <end position="94"/>
    </location>
</feature>
<keyword evidence="4" id="KW-1185">Reference proteome</keyword>
<dbReference type="Gramene" id="PGSC0003DMT400082336">
    <property type="protein sequence ID" value="PGSC0003DMT400082336"/>
    <property type="gene ID" value="PGSC0003DMG400032481"/>
</dbReference>
<keyword evidence="2" id="KW-1133">Transmembrane helix</keyword>
<dbReference type="GO" id="GO:0015297">
    <property type="term" value="F:antiporter activity"/>
    <property type="evidence" value="ECO:0007669"/>
    <property type="project" value="InterPro"/>
</dbReference>
<keyword evidence="2" id="KW-0812">Transmembrane</keyword>
<dbReference type="GO" id="GO:0042910">
    <property type="term" value="F:xenobiotic transmembrane transporter activity"/>
    <property type="evidence" value="ECO:0007669"/>
    <property type="project" value="InterPro"/>
</dbReference>
<dbReference type="eggNOG" id="KOG1347">
    <property type="taxonomic scope" value="Eukaryota"/>
</dbReference>
<feature type="transmembrane region" description="Helical" evidence="2">
    <location>
        <begin position="101"/>
        <end position="124"/>
    </location>
</feature>
<protein>
    <submittedName>
        <fullName evidence="3">Anthocyanin permease</fullName>
    </submittedName>
</protein>
<dbReference type="OMA" id="NDRITKW"/>
<keyword evidence="2" id="KW-0472">Membrane</keyword>
<proteinExistence type="inferred from homology"/>
<comment type="similarity">
    <text evidence="1">Belongs to the multi antimicrobial extrusion (MATE) (TC 2.A.66.1) family.</text>
</comment>
<dbReference type="Proteomes" id="UP000011115">
    <property type="component" value="Unassembled WGS sequence"/>
</dbReference>
<accession>M1D5R4</accession>
<dbReference type="EnsemblPlants" id="PGSC0003DMT400082336">
    <property type="protein sequence ID" value="PGSC0003DMT400082336"/>
    <property type="gene ID" value="PGSC0003DMG400032481"/>
</dbReference>
<dbReference type="HOGENOM" id="CLU_012893_2_2_1"/>
<evidence type="ECO:0000256" key="1">
    <source>
        <dbReference type="ARBA" id="ARBA00010199"/>
    </source>
</evidence>
<dbReference type="GO" id="GO:0016020">
    <property type="term" value="C:membrane"/>
    <property type="evidence" value="ECO:0007669"/>
    <property type="project" value="InterPro"/>
</dbReference>
<feature type="transmembrane region" description="Helical" evidence="2">
    <location>
        <begin position="130"/>
        <end position="152"/>
    </location>
</feature>
<feature type="transmembrane region" description="Helical" evidence="2">
    <location>
        <begin position="30"/>
        <end position="52"/>
    </location>
</feature>
<evidence type="ECO:0000256" key="2">
    <source>
        <dbReference type="SAM" id="Phobius"/>
    </source>
</evidence>
<gene>
    <name evidence="3" type="primary">LOC102581313</name>
</gene>
<organism evidence="3 4">
    <name type="scientific">Solanum tuberosum</name>
    <name type="common">Potato</name>
    <dbReference type="NCBI Taxonomy" id="4113"/>
    <lineage>
        <taxon>Eukaryota</taxon>
        <taxon>Viridiplantae</taxon>
        <taxon>Streptophyta</taxon>
        <taxon>Embryophyta</taxon>
        <taxon>Tracheophyta</taxon>
        <taxon>Spermatophyta</taxon>
        <taxon>Magnoliopsida</taxon>
        <taxon>eudicotyledons</taxon>
        <taxon>Gunneridae</taxon>
        <taxon>Pentapetalae</taxon>
        <taxon>asterids</taxon>
        <taxon>lamiids</taxon>
        <taxon>Solanales</taxon>
        <taxon>Solanaceae</taxon>
        <taxon>Solanoideae</taxon>
        <taxon>Solaneae</taxon>
        <taxon>Solanum</taxon>
    </lineage>
</organism>
<dbReference type="InParanoid" id="M1D5R4"/>
<dbReference type="PANTHER" id="PTHR11206">
    <property type="entry name" value="MULTIDRUG RESISTANCE PROTEIN"/>
    <property type="match status" value="1"/>
</dbReference>
<reference evidence="3" key="2">
    <citation type="submission" date="2015-06" db="UniProtKB">
        <authorList>
            <consortium name="EnsemblPlants"/>
        </authorList>
    </citation>
    <scope>IDENTIFICATION</scope>
    <source>
        <strain evidence="3">DM1-3 516 R44</strain>
    </source>
</reference>
<dbReference type="AlphaFoldDB" id="M1D5R4"/>
<sequence length="190" mass="20760">MLFIGINAAISVRVSNELGLGRPRATKYSVYIAVFQSLLIGIFCMISVLAVRNHLAILYTNSKDLQRAVADLAWLLGITMVLNSVQPVISGVAIGGGWQGLVAYINLGSYYVFGIPLGYTLGYVANFGVVGLWGGMIAGLALQTLLLSFVLYRIDWNKEVEQSAERLRKWGGQDFESEKTLISEPTKDLP</sequence>
<evidence type="ECO:0000313" key="3">
    <source>
        <dbReference type="EnsemblPlants" id="PGSC0003DMT400082336"/>
    </source>
</evidence>
<name>M1D5R4_SOLTU</name>
<dbReference type="PaxDb" id="4113-PGSC0003DMT400082336"/>